<dbReference type="EMBL" id="JANJYI010000005">
    <property type="protein sequence ID" value="KAK2648457.1"/>
    <property type="molecule type" value="Genomic_DNA"/>
</dbReference>
<reference evidence="1" key="1">
    <citation type="journal article" date="2023" name="Plant J.">
        <title>Genome sequences and population genomics provide insights into the demographic history, inbreeding, and mutation load of two 'living fossil' tree species of Dipteronia.</title>
        <authorList>
            <person name="Feng Y."/>
            <person name="Comes H.P."/>
            <person name="Chen J."/>
            <person name="Zhu S."/>
            <person name="Lu R."/>
            <person name="Zhang X."/>
            <person name="Li P."/>
            <person name="Qiu J."/>
            <person name="Olsen K.M."/>
            <person name="Qiu Y."/>
        </authorList>
    </citation>
    <scope>NUCLEOTIDE SEQUENCE</scope>
    <source>
        <strain evidence="1">KIB01</strain>
    </source>
</reference>
<proteinExistence type="predicted"/>
<evidence type="ECO:0000313" key="1">
    <source>
        <dbReference type="EMBL" id="KAK2648457.1"/>
    </source>
</evidence>
<evidence type="ECO:0008006" key="3">
    <source>
        <dbReference type="Google" id="ProtNLM"/>
    </source>
</evidence>
<organism evidence="1 2">
    <name type="scientific">Dipteronia dyeriana</name>
    <dbReference type="NCBI Taxonomy" id="168575"/>
    <lineage>
        <taxon>Eukaryota</taxon>
        <taxon>Viridiplantae</taxon>
        <taxon>Streptophyta</taxon>
        <taxon>Embryophyta</taxon>
        <taxon>Tracheophyta</taxon>
        <taxon>Spermatophyta</taxon>
        <taxon>Magnoliopsida</taxon>
        <taxon>eudicotyledons</taxon>
        <taxon>Gunneridae</taxon>
        <taxon>Pentapetalae</taxon>
        <taxon>rosids</taxon>
        <taxon>malvids</taxon>
        <taxon>Sapindales</taxon>
        <taxon>Sapindaceae</taxon>
        <taxon>Hippocastanoideae</taxon>
        <taxon>Acereae</taxon>
        <taxon>Dipteronia</taxon>
    </lineage>
</organism>
<gene>
    <name evidence="1" type="ORF">Ddye_015946</name>
</gene>
<accession>A0AAD9U5Z0</accession>
<evidence type="ECO:0000313" key="2">
    <source>
        <dbReference type="Proteomes" id="UP001280121"/>
    </source>
</evidence>
<dbReference type="PANTHER" id="PTHR31973:SF187">
    <property type="entry name" value="MUTATOR TRANSPOSASE MUDRA PROTEIN"/>
    <property type="match status" value="1"/>
</dbReference>
<name>A0AAD9U5Z0_9ROSI</name>
<protein>
    <recommendedName>
        <fullName evidence="3">MULE transposase domain-containing protein</fullName>
    </recommendedName>
</protein>
<dbReference type="PANTHER" id="PTHR31973">
    <property type="entry name" value="POLYPROTEIN, PUTATIVE-RELATED"/>
    <property type="match status" value="1"/>
</dbReference>
<dbReference type="AlphaFoldDB" id="A0AAD9U5Z0"/>
<sequence length="106" mass="12244">MYAIQIMYSKARQALHYTLSLTYETYEETFQLQPLFGYVLEQKIPGTITDLQRNEDDNFFYFFMSLGASLRGFRRCTHTVIAVDGTQLKEKFGGTMFVATAQDGKE</sequence>
<keyword evidence="2" id="KW-1185">Reference proteome</keyword>
<dbReference type="Proteomes" id="UP001280121">
    <property type="component" value="Unassembled WGS sequence"/>
</dbReference>
<comment type="caution">
    <text evidence="1">The sequence shown here is derived from an EMBL/GenBank/DDBJ whole genome shotgun (WGS) entry which is preliminary data.</text>
</comment>